<protein>
    <submittedName>
        <fullName evidence="2">2-succinyl-6-hydroxy-2,4-cyclohexadiene-1-carboxy late synthase</fullName>
    </submittedName>
</protein>
<sequence length="277" mass="30351">MLGTIWCLHGAVGMAEDWRDFSVPGWAVKRVDLWRFLDCCPMDLAEFGAALNREAEATQGRKVLLGYSMGGRLALHALLAGRDERPRSSESAIGGNGPRTSGGARPYRGSWDAAVIVSAHPGLEDETQRAERREKDAEWAAKALKGEWSEFLAEWNAQAVLATSDAELKMGDRGKLEVRRNSVARSFMDWSLGAQAPLWNRLGRIACPVLWVAGERDTKFRELAERVASAGAGRSGHGLERDAPATLWIAPGAGHRVPWESGIFASKVGEFLERRLS</sequence>
<organism evidence="2 3">
    <name type="scientific">Haloferula helveola</name>
    <dbReference type="NCBI Taxonomy" id="490095"/>
    <lineage>
        <taxon>Bacteria</taxon>
        <taxon>Pseudomonadati</taxon>
        <taxon>Verrucomicrobiota</taxon>
        <taxon>Verrucomicrobiia</taxon>
        <taxon>Verrucomicrobiales</taxon>
        <taxon>Verrucomicrobiaceae</taxon>
        <taxon>Haloferula</taxon>
    </lineage>
</organism>
<gene>
    <name evidence="2" type="primary">menH</name>
    <name evidence="2" type="ORF">HAHE_09590</name>
</gene>
<proteinExistence type="predicted"/>
<evidence type="ECO:0000313" key="2">
    <source>
        <dbReference type="EMBL" id="BCX47051.1"/>
    </source>
</evidence>
<dbReference type="PANTHER" id="PTHR42916">
    <property type="entry name" value="2-SUCCINYL-5-ENOLPYRUVYL-6-HYDROXY-3-CYCLOHEXENE-1-CARBOXYLATE SYNTHASE"/>
    <property type="match status" value="1"/>
</dbReference>
<dbReference type="SUPFAM" id="SSF53474">
    <property type="entry name" value="alpha/beta-Hydrolases"/>
    <property type="match status" value="1"/>
</dbReference>
<dbReference type="Gene3D" id="3.40.50.1820">
    <property type="entry name" value="alpha/beta hydrolase"/>
    <property type="match status" value="1"/>
</dbReference>
<name>A0ABN6H0I3_9BACT</name>
<feature type="region of interest" description="Disordered" evidence="1">
    <location>
        <begin position="85"/>
        <end position="105"/>
    </location>
</feature>
<dbReference type="Proteomes" id="UP001374893">
    <property type="component" value="Chromosome"/>
</dbReference>
<evidence type="ECO:0000313" key="3">
    <source>
        <dbReference type="Proteomes" id="UP001374893"/>
    </source>
</evidence>
<evidence type="ECO:0000256" key="1">
    <source>
        <dbReference type="SAM" id="MobiDB-lite"/>
    </source>
</evidence>
<accession>A0ABN6H0I3</accession>
<dbReference type="EMBL" id="AP024702">
    <property type="protein sequence ID" value="BCX47051.1"/>
    <property type="molecule type" value="Genomic_DNA"/>
</dbReference>
<dbReference type="InterPro" id="IPR029058">
    <property type="entry name" value="AB_hydrolase_fold"/>
</dbReference>
<dbReference type="RefSeq" id="WP_338689051.1">
    <property type="nucleotide sequence ID" value="NZ_AP024702.1"/>
</dbReference>
<keyword evidence="3" id="KW-1185">Reference proteome</keyword>
<reference evidence="2 3" key="1">
    <citation type="submission" date="2021-06" db="EMBL/GenBank/DDBJ databases">
        <title>Complete genome of Haloferula helveola possessing various polysaccharide degrading enzymes.</title>
        <authorList>
            <person name="Takami H."/>
            <person name="Huang C."/>
            <person name="Hamasaki K."/>
        </authorList>
    </citation>
    <scope>NUCLEOTIDE SEQUENCE [LARGE SCALE GENOMIC DNA]</scope>
    <source>
        <strain evidence="2 3">CN-1</strain>
    </source>
</reference>
<dbReference type="PANTHER" id="PTHR42916:SF1">
    <property type="entry name" value="PROTEIN PHYLLO, CHLOROPLASTIC"/>
    <property type="match status" value="1"/>
</dbReference>